<evidence type="ECO:0000313" key="2">
    <source>
        <dbReference type="EMBL" id="TDM13660.1"/>
    </source>
</evidence>
<dbReference type="InterPro" id="IPR050471">
    <property type="entry name" value="AB_hydrolase"/>
</dbReference>
<dbReference type="PANTHER" id="PTHR43433">
    <property type="entry name" value="HYDROLASE, ALPHA/BETA FOLD FAMILY PROTEIN"/>
    <property type="match status" value="1"/>
</dbReference>
<comment type="caution">
    <text evidence="2">The sequence shown here is derived from an EMBL/GenBank/DDBJ whole genome shotgun (WGS) entry which is preliminary data.</text>
</comment>
<feature type="domain" description="AB hydrolase-1" evidence="1">
    <location>
        <begin position="22"/>
        <end position="245"/>
    </location>
</feature>
<gene>
    <name evidence="2" type="ORF">ERX55_07650</name>
</gene>
<dbReference type="InterPro" id="IPR029058">
    <property type="entry name" value="AB_hydrolase_fold"/>
</dbReference>
<evidence type="ECO:0000259" key="1">
    <source>
        <dbReference type="Pfam" id="PF00561"/>
    </source>
</evidence>
<dbReference type="SUPFAM" id="SSF53474">
    <property type="entry name" value="alpha/beta-Hydrolases"/>
    <property type="match status" value="1"/>
</dbReference>
<organism evidence="2 3">
    <name type="scientific">Macrococcus bovicus</name>
    <dbReference type="NCBI Taxonomy" id="69968"/>
    <lineage>
        <taxon>Bacteria</taxon>
        <taxon>Bacillati</taxon>
        <taxon>Bacillota</taxon>
        <taxon>Bacilli</taxon>
        <taxon>Bacillales</taxon>
        <taxon>Staphylococcaceae</taxon>
        <taxon>Macrococcus</taxon>
    </lineage>
</organism>
<accession>A0A4R6BYW1</accession>
<dbReference type="InterPro" id="IPR000073">
    <property type="entry name" value="AB_hydrolase_1"/>
</dbReference>
<keyword evidence="2" id="KW-0378">Hydrolase</keyword>
<dbReference type="Pfam" id="PF00561">
    <property type="entry name" value="Abhydrolase_1"/>
    <property type="match status" value="1"/>
</dbReference>
<dbReference type="PANTHER" id="PTHR43433:SF5">
    <property type="entry name" value="AB HYDROLASE-1 DOMAIN-CONTAINING PROTEIN"/>
    <property type="match status" value="1"/>
</dbReference>
<reference evidence="2 3" key="1">
    <citation type="submission" date="2019-01" db="EMBL/GenBank/DDBJ databases">
        <title>Draft genome sequences of the type strains of six Macrococcus species.</title>
        <authorList>
            <person name="Mazhar S."/>
            <person name="Altermann E."/>
            <person name="Hill C."/>
            <person name="Mcauliffe O."/>
        </authorList>
    </citation>
    <scope>NUCLEOTIDE SEQUENCE [LARGE SCALE GENOMIC DNA]</scope>
    <source>
        <strain evidence="2 3">ATCC 51825</strain>
    </source>
</reference>
<dbReference type="GO" id="GO:0016787">
    <property type="term" value="F:hydrolase activity"/>
    <property type="evidence" value="ECO:0007669"/>
    <property type="project" value="UniProtKB-KW"/>
</dbReference>
<name>A0A4R6BYW1_9STAP</name>
<evidence type="ECO:0000313" key="3">
    <source>
        <dbReference type="Proteomes" id="UP000294843"/>
    </source>
</evidence>
<dbReference type="AlphaFoldDB" id="A0A4R6BYW1"/>
<dbReference type="EMBL" id="SCWF01000008">
    <property type="protein sequence ID" value="TDM13660.1"/>
    <property type="molecule type" value="Genomic_DNA"/>
</dbReference>
<keyword evidence="3" id="KW-1185">Reference proteome</keyword>
<dbReference type="RefSeq" id="WP_133451986.1">
    <property type="nucleotide sequence ID" value="NZ_SCWF01000008.1"/>
</dbReference>
<proteinExistence type="predicted"/>
<dbReference type="Gene3D" id="3.40.50.1820">
    <property type="entry name" value="alpha/beta hydrolase"/>
    <property type="match status" value="1"/>
</dbReference>
<sequence>MSEFKSMDGTMINYETTGSGDPLIMIHGLNGNLKMFEGIKEALGENYRVITYDVRGHGHSDRPQDYALDDHIDDCLELFTHLDIKKAHILGYSMGAYIALGLVTRYPRKVDKLILVGAKSNAAVSSFARLMMEHRSEIKNKSKKEALEILNDYMFYNKEKVKAWQNAVNQYSTLDANEEAVASRSISGFDYRKELHKVPNTTLLITGEYDRLNPSEESELIARYIPNSQLVKFKYSGHAPLAEEPERFVEEVQSFLKQ</sequence>
<dbReference type="PRINTS" id="PR00111">
    <property type="entry name" value="ABHYDROLASE"/>
</dbReference>
<protein>
    <submittedName>
        <fullName evidence="2">Alpha/beta hydrolase</fullName>
    </submittedName>
</protein>
<dbReference type="Proteomes" id="UP000294843">
    <property type="component" value="Unassembled WGS sequence"/>
</dbReference>
<dbReference type="OrthoDB" id="9805423at2"/>